<dbReference type="Proteomes" id="UP001226434">
    <property type="component" value="Unassembled WGS sequence"/>
</dbReference>
<evidence type="ECO:0000259" key="5">
    <source>
        <dbReference type="PROSITE" id="PS50893"/>
    </source>
</evidence>
<evidence type="ECO:0000313" key="7">
    <source>
        <dbReference type="Proteomes" id="UP001226434"/>
    </source>
</evidence>
<feature type="domain" description="ABC transporter" evidence="5">
    <location>
        <begin position="6"/>
        <end position="237"/>
    </location>
</feature>
<gene>
    <name evidence="6" type="ORF">QJ048_16720</name>
</gene>
<dbReference type="EMBL" id="JASBRG010000007">
    <property type="protein sequence ID" value="MDI3321440.1"/>
    <property type="molecule type" value="Genomic_DNA"/>
</dbReference>
<organism evidence="6 7">
    <name type="scientific">Pinibacter soli</name>
    <dbReference type="NCBI Taxonomy" id="3044211"/>
    <lineage>
        <taxon>Bacteria</taxon>
        <taxon>Pseudomonadati</taxon>
        <taxon>Bacteroidota</taxon>
        <taxon>Chitinophagia</taxon>
        <taxon>Chitinophagales</taxon>
        <taxon>Chitinophagaceae</taxon>
        <taxon>Pinibacter</taxon>
    </lineage>
</organism>
<dbReference type="SMART" id="SM00382">
    <property type="entry name" value="AAA"/>
    <property type="match status" value="1"/>
</dbReference>
<accession>A0ABT6RFU7</accession>
<protein>
    <submittedName>
        <fullName evidence="6">ABC transporter ATP-binding protein</fullName>
    </submittedName>
</protein>
<dbReference type="PANTHER" id="PTHR43335:SF4">
    <property type="entry name" value="ABC TRANSPORTER, ATP-BINDING PROTEIN"/>
    <property type="match status" value="1"/>
</dbReference>
<evidence type="ECO:0000256" key="3">
    <source>
        <dbReference type="ARBA" id="ARBA00022741"/>
    </source>
</evidence>
<evidence type="ECO:0000256" key="2">
    <source>
        <dbReference type="ARBA" id="ARBA00022448"/>
    </source>
</evidence>
<dbReference type="Pfam" id="PF00005">
    <property type="entry name" value="ABC_tran"/>
    <property type="match status" value="1"/>
</dbReference>
<dbReference type="RefSeq" id="WP_282335550.1">
    <property type="nucleotide sequence ID" value="NZ_JASBRG010000007.1"/>
</dbReference>
<keyword evidence="3" id="KW-0547">Nucleotide-binding</keyword>
<keyword evidence="7" id="KW-1185">Reference proteome</keyword>
<evidence type="ECO:0000256" key="1">
    <source>
        <dbReference type="ARBA" id="ARBA00005417"/>
    </source>
</evidence>
<comment type="similarity">
    <text evidence="1">Belongs to the ABC transporter superfamily.</text>
</comment>
<name>A0ABT6RFU7_9BACT</name>
<dbReference type="InterPro" id="IPR027417">
    <property type="entry name" value="P-loop_NTPase"/>
</dbReference>
<dbReference type="PANTHER" id="PTHR43335">
    <property type="entry name" value="ABC TRANSPORTER, ATP-BINDING PROTEIN"/>
    <property type="match status" value="1"/>
</dbReference>
<proteinExistence type="inferred from homology"/>
<keyword evidence="4 6" id="KW-0067">ATP-binding</keyword>
<dbReference type="InterPro" id="IPR003439">
    <property type="entry name" value="ABC_transporter-like_ATP-bd"/>
</dbReference>
<dbReference type="SUPFAM" id="SSF52540">
    <property type="entry name" value="P-loop containing nucleoside triphosphate hydrolases"/>
    <property type="match status" value="1"/>
</dbReference>
<evidence type="ECO:0000313" key="6">
    <source>
        <dbReference type="EMBL" id="MDI3321440.1"/>
    </source>
</evidence>
<keyword evidence="2" id="KW-0813">Transport</keyword>
<dbReference type="InterPro" id="IPR003593">
    <property type="entry name" value="AAA+_ATPase"/>
</dbReference>
<reference evidence="6 7" key="1">
    <citation type="submission" date="2023-05" db="EMBL/GenBank/DDBJ databases">
        <title>Genome sequence of Pinibacter sp. MAH-24.</title>
        <authorList>
            <person name="Huq M.A."/>
        </authorList>
    </citation>
    <scope>NUCLEOTIDE SEQUENCE [LARGE SCALE GENOMIC DNA]</scope>
    <source>
        <strain evidence="6 7">MAH-24</strain>
    </source>
</reference>
<evidence type="ECO:0000256" key="4">
    <source>
        <dbReference type="ARBA" id="ARBA00022840"/>
    </source>
</evidence>
<dbReference type="CDD" id="cd03230">
    <property type="entry name" value="ABC_DR_subfamily_A"/>
    <property type="match status" value="1"/>
</dbReference>
<sequence>MNDPIIQLKGLTKCYGTFKAVDHLDLAIDKGEIFGLLGPNGAGKTTTILMMLGLTDPTTGTVQVCGYNATTNPIAVKRKVGYMPDSVGFYDNMTALENLIYIARLNGLPEHEILQRAIETMEQVGLKNDMHKKTSAYSRGMKQRLGLADVLIKQPDIIILDEPTLGIDPTGVKDFLMLIKQLSKQQGLTVLLSSHHLHHVQQVCDRVGIFVAGKLLVQGNIGTLSGNLFGKEGYAISVTLAQPVAEPWQHRAALQTLGNITQVSIEEKTLEISCDCDITPAIVRFLVQEGYDIMSVHKKEYGLDDIYQKYFENNSTENITNEKSVSFFQRPFFKKYKNG</sequence>
<dbReference type="Gene3D" id="3.40.50.300">
    <property type="entry name" value="P-loop containing nucleotide triphosphate hydrolases"/>
    <property type="match status" value="1"/>
</dbReference>
<dbReference type="PROSITE" id="PS50893">
    <property type="entry name" value="ABC_TRANSPORTER_2"/>
    <property type="match status" value="1"/>
</dbReference>
<comment type="caution">
    <text evidence="6">The sequence shown here is derived from an EMBL/GenBank/DDBJ whole genome shotgun (WGS) entry which is preliminary data.</text>
</comment>
<dbReference type="GO" id="GO:0005524">
    <property type="term" value="F:ATP binding"/>
    <property type="evidence" value="ECO:0007669"/>
    <property type="project" value="UniProtKB-KW"/>
</dbReference>